<dbReference type="InterPro" id="IPR008914">
    <property type="entry name" value="PEBP"/>
</dbReference>
<proteinExistence type="predicted"/>
<dbReference type="AlphaFoldDB" id="A0A1C3VR23"/>
<name>A0A1C3VR23_9HYPH</name>
<evidence type="ECO:0008006" key="3">
    <source>
        <dbReference type="Google" id="ProtNLM"/>
    </source>
</evidence>
<accession>A0A1C3VR23</accession>
<dbReference type="RefSeq" id="WP_075854984.1">
    <property type="nucleotide sequence ID" value="NZ_FMAC01000007.1"/>
</dbReference>
<dbReference type="InterPro" id="IPR005247">
    <property type="entry name" value="YbhB_YbcL/LppC-like"/>
</dbReference>
<protein>
    <recommendedName>
        <fullName evidence="3">Phospholipid-binding protein, PBP family</fullName>
    </recommendedName>
</protein>
<organism evidence="1 2">
    <name type="scientific">Rhizobium hainanense</name>
    <dbReference type="NCBI Taxonomy" id="52131"/>
    <lineage>
        <taxon>Bacteria</taxon>
        <taxon>Pseudomonadati</taxon>
        <taxon>Pseudomonadota</taxon>
        <taxon>Alphaproteobacteria</taxon>
        <taxon>Hyphomicrobiales</taxon>
        <taxon>Rhizobiaceae</taxon>
        <taxon>Rhizobium/Agrobacterium group</taxon>
        <taxon>Rhizobium</taxon>
    </lineage>
</organism>
<evidence type="ECO:0000313" key="2">
    <source>
        <dbReference type="Proteomes" id="UP000186228"/>
    </source>
</evidence>
<keyword evidence="2" id="KW-1185">Reference proteome</keyword>
<dbReference type="Pfam" id="PF01161">
    <property type="entry name" value="PBP"/>
    <property type="match status" value="1"/>
</dbReference>
<dbReference type="NCBIfam" id="TIGR00481">
    <property type="entry name" value="YbhB/YbcL family Raf kinase inhibitor-like protein"/>
    <property type="match status" value="1"/>
</dbReference>
<gene>
    <name evidence="1" type="ORF">GA0061100_107221</name>
</gene>
<dbReference type="OrthoDB" id="9797506at2"/>
<dbReference type="STRING" id="52131.GA0061100_107221"/>
<sequence length="153" mass="16720">MALTLISKVFAEDAPIPGKHALNGENVFPPLAWGGAPGKTQSFALIIEDLDAQGGTFRHCGIANIPAEWSGLAENVDTMQERALRFYKNDFGNARYDGPQPPDGDPPHRYVFRLAALDVPRMTLPEAAGAEAMWQKVKKHMLAEARLTGTYQS</sequence>
<dbReference type="Proteomes" id="UP000186228">
    <property type="component" value="Unassembled WGS sequence"/>
</dbReference>
<dbReference type="PANTHER" id="PTHR30289:SF1">
    <property type="entry name" value="PEBP (PHOSPHATIDYLETHANOLAMINE-BINDING PROTEIN) FAMILY PROTEIN"/>
    <property type="match status" value="1"/>
</dbReference>
<dbReference type="SUPFAM" id="SSF49777">
    <property type="entry name" value="PEBP-like"/>
    <property type="match status" value="1"/>
</dbReference>
<dbReference type="EMBL" id="FMAC01000007">
    <property type="protein sequence ID" value="SCB30057.1"/>
    <property type="molecule type" value="Genomic_DNA"/>
</dbReference>
<reference evidence="2" key="1">
    <citation type="submission" date="2016-08" db="EMBL/GenBank/DDBJ databases">
        <authorList>
            <person name="Varghese N."/>
            <person name="Submissions Spin"/>
        </authorList>
    </citation>
    <scope>NUCLEOTIDE SEQUENCE [LARGE SCALE GENOMIC DNA]</scope>
    <source>
        <strain evidence="2">CCBAU 57015</strain>
    </source>
</reference>
<dbReference type="Gene3D" id="3.90.280.10">
    <property type="entry name" value="PEBP-like"/>
    <property type="match status" value="1"/>
</dbReference>
<evidence type="ECO:0000313" key="1">
    <source>
        <dbReference type="EMBL" id="SCB30057.1"/>
    </source>
</evidence>
<dbReference type="CDD" id="cd00865">
    <property type="entry name" value="PEBP_bact_arch"/>
    <property type="match status" value="1"/>
</dbReference>
<dbReference type="InterPro" id="IPR036610">
    <property type="entry name" value="PEBP-like_sf"/>
</dbReference>
<dbReference type="PANTHER" id="PTHR30289">
    <property type="entry name" value="UNCHARACTERIZED PROTEIN YBCL-RELATED"/>
    <property type="match status" value="1"/>
</dbReference>